<dbReference type="InterPro" id="IPR001128">
    <property type="entry name" value="Cyt_P450"/>
</dbReference>
<dbReference type="Proteomes" id="UP001437256">
    <property type="component" value="Unassembled WGS sequence"/>
</dbReference>
<sequence length="173" mass="19139">MYRAVEGIVPAMNHGTFWVDYLPILKHVPAWFPGASFKRKARVWLANNKELKDKPWEWVKQGEAAGIADSSFCTQTAERLGITLGEGSEMEEMLKNCAFSAYAAGAETTVSALLTFILAMTLHPEVQVRAQKEIESVVGPGGLPDINDRSSLPYINAIIAEVLRWHPVLPLCE</sequence>
<proteinExistence type="inferred from homology"/>
<evidence type="ECO:0000256" key="7">
    <source>
        <dbReference type="ARBA" id="ARBA00023004"/>
    </source>
</evidence>
<keyword evidence="8" id="KW-0503">Monooxygenase</keyword>
<dbReference type="SUPFAM" id="SSF48264">
    <property type="entry name" value="Cytochrome P450"/>
    <property type="match status" value="1"/>
</dbReference>
<evidence type="ECO:0000256" key="3">
    <source>
        <dbReference type="ARBA" id="ARBA00010617"/>
    </source>
</evidence>
<dbReference type="EMBL" id="JBBXMP010000018">
    <property type="protein sequence ID" value="KAL0068488.1"/>
    <property type="molecule type" value="Genomic_DNA"/>
</dbReference>
<accession>A0ABR3A4B5</accession>
<dbReference type="PANTHER" id="PTHR46300">
    <property type="entry name" value="P450, PUTATIVE (EUROFUNG)-RELATED-RELATED"/>
    <property type="match status" value="1"/>
</dbReference>
<keyword evidence="10" id="KW-1185">Reference proteome</keyword>
<comment type="similarity">
    <text evidence="3">Belongs to the cytochrome P450 family.</text>
</comment>
<evidence type="ECO:0000256" key="6">
    <source>
        <dbReference type="ARBA" id="ARBA00023002"/>
    </source>
</evidence>
<evidence type="ECO:0000256" key="8">
    <source>
        <dbReference type="ARBA" id="ARBA00023033"/>
    </source>
</evidence>
<dbReference type="InterPro" id="IPR036396">
    <property type="entry name" value="Cyt_P450_sf"/>
</dbReference>
<dbReference type="Gene3D" id="1.10.630.10">
    <property type="entry name" value="Cytochrome P450"/>
    <property type="match status" value="1"/>
</dbReference>
<protein>
    <recommendedName>
        <fullName evidence="11">Cytochrome P450</fullName>
    </recommendedName>
</protein>
<comment type="pathway">
    <text evidence="2">Secondary metabolite biosynthesis.</text>
</comment>
<keyword evidence="5" id="KW-0479">Metal-binding</keyword>
<comment type="caution">
    <text evidence="9">The sequence shown here is derived from an EMBL/GenBank/DDBJ whole genome shotgun (WGS) entry which is preliminary data.</text>
</comment>
<organism evidence="9 10">
    <name type="scientific">Marasmius tenuissimus</name>
    <dbReference type="NCBI Taxonomy" id="585030"/>
    <lineage>
        <taxon>Eukaryota</taxon>
        <taxon>Fungi</taxon>
        <taxon>Dikarya</taxon>
        <taxon>Basidiomycota</taxon>
        <taxon>Agaricomycotina</taxon>
        <taxon>Agaricomycetes</taxon>
        <taxon>Agaricomycetidae</taxon>
        <taxon>Agaricales</taxon>
        <taxon>Marasmiineae</taxon>
        <taxon>Marasmiaceae</taxon>
        <taxon>Marasmius</taxon>
    </lineage>
</organism>
<comment type="cofactor">
    <cofactor evidence="1">
        <name>heme</name>
        <dbReference type="ChEBI" id="CHEBI:30413"/>
    </cofactor>
</comment>
<keyword evidence="4" id="KW-0349">Heme</keyword>
<dbReference type="Pfam" id="PF00067">
    <property type="entry name" value="p450"/>
    <property type="match status" value="1"/>
</dbReference>
<name>A0ABR3A4B5_9AGAR</name>
<evidence type="ECO:0000256" key="2">
    <source>
        <dbReference type="ARBA" id="ARBA00005179"/>
    </source>
</evidence>
<reference evidence="9 10" key="1">
    <citation type="submission" date="2024-05" db="EMBL/GenBank/DDBJ databases">
        <title>A draft genome resource for the thread blight pathogen Marasmius tenuissimus strain MS-2.</title>
        <authorList>
            <person name="Yulfo-Soto G.E."/>
            <person name="Baruah I.K."/>
            <person name="Amoako-Attah I."/>
            <person name="Bukari Y."/>
            <person name="Meinhardt L.W."/>
            <person name="Bailey B.A."/>
            <person name="Cohen S.P."/>
        </authorList>
    </citation>
    <scope>NUCLEOTIDE SEQUENCE [LARGE SCALE GENOMIC DNA]</scope>
    <source>
        <strain evidence="9 10">MS-2</strain>
    </source>
</reference>
<evidence type="ECO:0008006" key="11">
    <source>
        <dbReference type="Google" id="ProtNLM"/>
    </source>
</evidence>
<evidence type="ECO:0000313" key="10">
    <source>
        <dbReference type="Proteomes" id="UP001437256"/>
    </source>
</evidence>
<dbReference type="InterPro" id="IPR002401">
    <property type="entry name" value="Cyt_P450_E_grp-I"/>
</dbReference>
<evidence type="ECO:0000313" key="9">
    <source>
        <dbReference type="EMBL" id="KAL0068488.1"/>
    </source>
</evidence>
<gene>
    <name evidence="9" type="ORF">AAF712_004566</name>
</gene>
<keyword evidence="6" id="KW-0560">Oxidoreductase</keyword>
<dbReference type="InterPro" id="IPR050364">
    <property type="entry name" value="Cytochrome_P450_fung"/>
</dbReference>
<evidence type="ECO:0000256" key="1">
    <source>
        <dbReference type="ARBA" id="ARBA00001971"/>
    </source>
</evidence>
<dbReference type="PRINTS" id="PR00463">
    <property type="entry name" value="EP450I"/>
</dbReference>
<dbReference type="PANTHER" id="PTHR46300:SF7">
    <property type="entry name" value="P450, PUTATIVE (EUROFUNG)-RELATED"/>
    <property type="match status" value="1"/>
</dbReference>
<evidence type="ECO:0000256" key="4">
    <source>
        <dbReference type="ARBA" id="ARBA00022617"/>
    </source>
</evidence>
<dbReference type="PRINTS" id="PR00385">
    <property type="entry name" value="P450"/>
</dbReference>
<evidence type="ECO:0000256" key="5">
    <source>
        <dbReference type="ARBA" id="ARBA00022723"/>
    </source>
</evidence>
<keyword evidence="7" id="KW-0408">Iron</keyword>